<dbReference type="Proteomes" id="UP000001555">
    <property type="component" value="Unassembled WGS sequence"/>
</dbReference>
<dbReference type="InterPro" id="IPR025110">
    <property type="entry name" value="AMP-bd_C"/>
</dbReference>
<evidence type="ECO:0000313" key="4">
    <source>
        <dbReference type="Proteomes" id="UP000001555"/>
    </source>
</evidence>
<dbReference type="PANTHER" id="PTHR24096:SF422">
    <property type="entry name" value="BCDNA.GH02901"/>
    <property type="match status" value="1"/>
</dbReference>
<name>B7PIS3_IXOSC</name>
<dbReference type="VEuPathDB" id="VectorBase:ISCP_005396"/>
<dbReference type="STRING" id="6945.B7PIS3"/>
<dbReference type="OrthoDB" id="6510886at2759"/>
<protein>
    <submittedName>
        <fullName evidence="2 3">AMP dependent CoA ligase, putative</fullName>
        <ecNumber evidence="2">1.13.12.7</ecNumber>
    </submittedName>
</protein>
<dbReference type="EMBL" id="ABJB010374699">
    <property type="status" value="NOT_ANNOTATED_CDS"/>
    <property type="molecule type" value="Genomic_DNA"/>
</dbReference>
<dbReference type="Gene3D" id="3.40.50.12780">
    <property type="entry name" value="N-terminal domain of ligase-like"/>
    <property type="match status" value="1"/>
</dbReference>
<accession>B7PIS3</accession>
<keyword evidence="4" id="KW-1185">Reference proteome</keyword>
<dbReference type="HOGENOM" id="CLU_000022_17_9_1"/>
<dbReference type="SUPFAM" id="SSF56801">
    <property type="entry name" value="Acetyl-CoA synthetase-like"/>
    <property type="match status" value="1"/>
</dbReference>
<dbReference type="PaxDb" id="6945-B7PIS3"/>
<organism>
    <name type="scientific">Ixodes scapularis</name>
    <name type="common">Black-legged tick</name>
    <name type="synonym">Deer tick</name>
    <dbReference type="NCBI Taxonomy" id="6945"/>
    <lineage>
        <taxon>Eukaryota</taxon>
        <taxon>Metazoa</taxon>
        <taxon>Ecdysozoa</taxon>
        <taxon>Arthropoda</taxon>
        <taxon>Chelicerata</taxon>
        <taxon>Arachnida</taxon>
        <taxon>Acari</taxon>
        <taxon>Parasitiformes</taxon>
        <taxon>Ixodida</taxon>
        <taxon>Ixodoidea</taxon>
        <taxon>Ixodidae</taxon>
        <taxon>Ixodinae</taxon>
        <taxon>Ixodes</taxon>
    </lineage>
</organism>
<dbReference type="VEuPathDB" id="VectorBase:ISCI004510"/>
<dbReference type="PANTHER" id="PTHR24096">
    <property type="entry name" value="LONG-CHAIN-FATTY-ACID--COA LIGASE"/>
    <property type="match status" value="1"/>
</dbReference>
<dbReference type="InParanoid" id="B7PIS3"/>
<sequence length="103" mass="11476">MKPERKSTWLATNGDIGYYDENGQIYIVERLKQMIKCMGNVVTPAELEDILTSHEAVLEAVVVGIPSLKYGEAPTACVVVRESKKEALQSLERELKELIAGRI</sequence>
<dbReference type="GO" id="GO:0016874">
    <property type="term" value="F:ligase activity"/>
    <property type="evidence" value="ECO:0007669"/>
    <property type="project" value="UniProtKB-KW"/>
</dbReference>
<evidence type="ECO:0000313" key="3">
    <source>
        <dbReference type="EnsemblMetazoa" id="ISCW004510-PA"/>
    </source>
</evidence>
<gene>
    <name evidence="2" type="ORF">IscW_ISCW004510</name>
</gene>
<dbReference type="EMBL" id="DS721315">
    <property type="protein sequence ID" value="EEC06495.1"/>
    <property type="molecule type" value="Genomic_DNA"/>
</dbReference>
<dbReference type="EC" id="1.13.12.7" evidence="2"/>
<reference evidence="3" key="2">
    <citation type="submission" date="2020-05" db="UniProtKB">
        <authorList>
            <consortium name="EnsemblMetazoa"/>
        </authorList>
    </citation>
    <scope>IDENTIFICATION</scope>
    <source>
        <strain evidence="3">wikel</strain>
    </source>
</reference>
<evidence type="ECO:0000313" key="2">
    <source>
        <dbReference type="EMBL" id="EEC06495.1"/>
    </source>
</evidence>
<keyword evidence="2" id="KW-0560">Oxidoreductase</keyword>
<proteinExistence type="predicted"/>
<evidence type="ECO:0000259" key="1">
    <source>
        <dbReference type="Pfam" id="PF13193"/>
    </source>
</evidence>
<dbReference type="Pfam" id="PF13193">
    <property type="entry name" value="AMP-binding_C"/>
    <property type="match status" value="1"/>
</dbReference>
<dbReference type="Gene3D" id="3.30.300.30">
    <property type="match status" value="1"/>
</dbReference>
<dbReference type="InterPro" id="IPR042099">
    <property type="entry name" value="ANL_N_sf"/>
</dbReference>
<reference evidence="2 4" key="1">
    <citation type="submission" date="2008-03" db="EMBL/GenBank/DDBJ databases">
        <title>Annotation of Ixodes scapularis.</title>
        <authorList>
            <consortium name="Ixodes scapularis Genome Project Consortium"/>
            <person name="Caler E."/>
            <person name="Hannick L.I."/>
            <person name="Bidwell S."/>
            <person name="Joardar V."/>
            <person name="Thiagarajan M."/>
            <person name="Amedeo P."/>
            <person name="Galinsky K.J."/>
            <person name="Schobel S."/>
            <person name="Inman J."/>
            <person name="Hostetler J."/>
            <person name="Miller J."/>
            <person name="Hammond M."/>
            <person name="Megy K."/>
            <person name="Lawson D."/>
            <person name="Kodira C."/>
            <person name="Sutton G."/>
            <person name="Meyer J."/>
            <person name="Hill C.A."/>
            <person name="Birren B."/>
            <person name="Nene V."/>
            <person name="Collins F."/>
            <person name="Alarcon-Chaidez F."/>
            <person name="Wikel S."/>
            <person name="Strausberg R."/>
        </authorList>
    </citation>
    <scope>NUCLEOTIDE SEQUENCE [LARGE SCALE GENOMIC DNA]</scope>
    <source>
        <strain evidence="4">Wikel</strain>
        <strain evidence="2">Wikel colony</strain>
    </source>
</reference>
<feature type="domain" description="AMP-binding enzyme C-terminal" evidence="1">
    <location>
        <begin position="46"/>
        <end position="103"/>
    </location>
</feature>
<dbReference type="VEuPathDB" id="VectorBase:ISCW004510"/>
<dbReference type="AlphaFoldDB" id="B7PIS3"/>
<keyword evidence="2" id="KW-0436">Ligase</keyword>
<dbReference type="GO" id="GO:0016491">
    <property type="term" value="F:oxidoreductase activity"/>
    <property type="evidence" value="ECO:0007669"/>
    <property type="project" value="UniProtKB-KW"/>
</dbReference>
<dbReference type="InterPro" id="IPR045851">
    <property type="entry name" value="AMP-bd_C_sf"/>
</dbReference>
<dbReference type="EnsemblMetazoa" id="ISCW004510-RA">
    <property type="protein sequence ID" value="ISCW004510-PA"/>
    <property type="gene ID" value="ISCW004510"/>
</dbReference>